<dbReference type="AlphaFoldDB" id="A0A2X0P0B3"/>
<dbReference type="Proteomes" id="UP000249464">
    <property type="component" value="Unassembled WGS sequence"/>
</dbReference>
<dbReference type="InterPro" id="IPR011009">
    <property type="entry name" value="Kinase-like_dom_sf"/>
</dbReference>
<protein>
    <submittedName>
        <fullName evidence="2">BQ5605_C018g08626 protein</fullName>
    </submittedName>
</protein>
<evidence type="ECO:0000313" key="3">
    <source>
        <dbReference type="Proteomes" id="UP000249464"/>
    </source>
</evidence>
<organism evidence="2 3">
    <name type="scientific">Microbotryum silenes-dioicae</name>
    <dbReference type="NCBI Taxonomy" id="796604"/>
    <lineage>
        <taxon>Eukaryota</taxon>
        <taxon>Fungi</taxon>
        <taxon>Dikarya</taxon>
        <taxon>Basidiomycota</taxon>
        <taxon>Pucciniomycotina</taxon>
        <taxon>Microbotryomycetes</taxon>
        <taxon>Microbotryales</taxon>
        <taxon>Microbotryaceae</taxon>
        <taxon>Microbotryum</taxon>
    </lineage>
</organism>
<dbReference type="Pfam" id="PF17667">
    <property type="entry name" value="Pkinase_fungal"/>
    <property type="match status" value="1"/>
</dbReference>
<name>A0A2X0P0B3_9BASI</name>
<dbReference type="STRING" id="796604.A0A2X0P0B3"/>
<accession>A0A2X0P0B3</accession>
<dbReference type="InterPro" id="IPR040976">
    <property type="entry name" value="Pkinase_fungal"/>
</dbReference>
<proteinExistence type="predicted"/>
<evidence type="ECO:0000313" key="2">
    <source>
        <dbReference type="EMBL" id="SGY25488.1"/>
    </source>
</evidence>
<dbReference type="InterPro" id="IPR008266">
    <property type="entry name" value="Tyr_kinase_AS"/>
</dbReference>
<sequence>MRQSRVSVANTPQALTRYTRSISPQSVNLIAWERIGVVNNMWSGRRSCGFVSLTSPHSASSVHRQLQLGGKGASSANPASTPHVTQGLSRIVGVHRGAFRILPDFLSDDEVFEGIEPRALEVVFSEECYTTLDSVQDTEAMARVVLGVIHGEHPTTTSHWSLHRLGFLHRDVSTNNVMVDRPGHGVLIDYHLAVA</sequence>
<dbReference type="SUPFAM" id="SSF56112">
    <property type="entry name" value="Protein kinase-like (PK-like)"/>
    <property type="match status" value="1"/>
</dbReference>
<dbReference type="EMBL" id="FQNC01000020">
    <property type="protein sequence ID" value="SGY25488.1"/>
    <property type="molecule type" value="Genomic_DNA"/>
</dbReference>
<gene>
    <name evidence="2" type="primary">BQ5605_C018g08626</name>
    <name evidence="2" type="ORF">BQ5605_C018G08626</name>
</gene>
<reference evidence="2 3" key="1">
    <citation type="submission" date="2016-11" db="EMBL/GenBank/DDBJ databases">
        <authorList>
            <person name="Jaros S."/>
            <person name="Januszkiewicz K."/>
            <person name="Wedrychowicz H."/>
        </authorList>
    </citation>
    <scope>NUCLEOTIDE SEQUENCE [LARGE SCALE GENOMIC DNA]</scope>
</reference>
<evidence type="ECO:0000259" key="1">
    <source>
        <dbReference type="Pfam" id="PF17667"/>
    </source>
</evidence>
<dbReference type="Gene3D" id="1.10.510.10">
    <property type="entry name" value="Transferase(Phosphotransferase) domain 1"/>
    <property type="match status" value="1"/>
</dbReference>
<keyword evidence="3" id="KW-1185">Reference proteome</keyword>
<feature type="domain" description="Fungal-type protein kinase" evidence="1">
    <location>
        <begin position="96"/>
        <end position="194"/>
    </location>
</feature>
<dbReference type="PROSITE" id="PS00109">
    <property type="entry name" value="PROTEIN_KINASE_TYR"/>
    <property type="match status" value="1"/>
</dbReference>
<dbReference type="GO" id="GO:0004672">
    <property type="term" value="F:protein kinase activity"/>
    <property type="evidence" value="ECO:0007669"/>
    <property type="project" value="InterPro"/>
</dbReference>